<sequence length="285" mass="33258">MSLLRQSRTATVQLRGFSSSSVLRVGPESPNFIEIPRTIQPDLPPKPRVKGTLPVPRELFPKRRADKPNKQYIAAATPLPTKQETIDPDEPHAEYRSWKRSMAEMRRQNFEEGLVELHSRKLRTDKTMEDRSRERQKLRDHVLRQREREDEYLTRPSIPRDMLPKRMPVLPDPGREQRLAQSKARTEKKAAKKVAERRDALHTLYMNARHFITTESQLAAEIEKVFPEGENEAWRSDHKYGENIWNLGFPRGMASRVNENREVERWDVVQGRIKKLGEQITGGTI</sequence>
<dbReference type="AlphaFoldDB" id="Q5BCR3"/>
<keyword evidence="3" id="KW-1185">Reference proteome</keyword>
<name>Q5BCR3_EMENI</name>
<dbReference type="InterPro" id="IPR058940">
    <property type="entry name" value="mS26_fungi"/>
</dbReference>
<dbReference type="GeneID" id="2875460"/>
<dbReference type="EMBL" id="BN001307">
    <property type="protein sequence ID" value="CBF85331.1"/>
    <property type="molecule type" value="Genomic_DNA"/>
</dbReference>
<dbReference type="Proteomes" id="UP000000560">
    <property type="component" value="Chromosome VII"/>
</dbReference>
<dbReference type="HOGENOM" id="CLU_065203_0_0_1"/>
<dbReference type="RefSeq" id="XP_659271.1">
    <property type="nucleotide sequence ID" value="XM_654179.2"/>
</dbReference>
<dbReference type="CDD" id="cd23703">
    <property type="entry name" value="mS26_PET12"/>
    <property type="match status" value="1"/>
</dbReference>
<organism evidence="2 3">
    <name type="scientific">Emericella nidulans (strain FGSC A4 / ATCC 38163 / CBS 112.46 / NRRL 194 / M139)</name>
    <name type="common">Aspergillus nidulans</name>
    <dbReference type="NCBI Taxonomy" id="227321"/>
    <lineage>
        <taxon>Eukaryota</taxon>
        <taxon>Fungi</taxon>
        <taxon>Dikarya</taxon>
        <taxon>Ascomycota</taxon>
        <taxon>Pezizomycotina</taxon>
        <taxon>Eurotiomycetes</taxon>
        <taxon>Eurotiomycetidae</taxon>
        <taxon>Eurotiales</taxon>
        <taxon>Aspergillaceae</taxon>
        <taxon>Aspergillus</taxon>
        <taxon>Aspergillus subgen. Nidulantes</taxon>
    </lineage>
</organism>
<dbReference type="FunCoup" id="Q5BCR3">
    <property type="interactions" value="74"/>
</dbReference>
<accession>C8VNL6</accession>
<evidence type="ECO:0000313" key="3">
    <source>
        <dbReference type="Proteomes" id="UP000000560"/>
    </source>
</evidence>
<reference evidence="3" key="1">
    <citation type="journal article" date="2005" name="Nature">
        <title>Sequencing of Aspergillus nidulans and comparative analysis with A. fumigatus and A. oryzae.</title>
        <authorList>
            <person name="Galagan J.E."/>
            <person name="Calvo S.E."/>
            <person name="Cuomo C."/>
            <person name="Ma L.J."/>
            <person name="Wortman J.R."/>
            <person name="Batzoglou S."/>
            <person name="Lee S.I."/>
            <person name="Basturkmen M."/>
            <person name="Spevak C.C."/>
            <person name="Clutterbuck J."/>
            <person name="Kapitonov V."/>
            <person name="Jurka J."/>
            <person name="Scazzocchio C."/>
            <person name="Farman M."/>
            <person name="Butler J."/>
            <person name="Purcell S."/>
            <person name="Harris S."/>
            <person name="Braus G.H."/>
            <person name="Draht O."/>
            <person name="Busch S."/>
            <person name="D'Enfert C."/>
            <person name="Bouchier C."/>
            <person name="Goldman G.H."/>
            <person name="Bell-Pedersen D."/>
            <person name="Griffiths-Jones S."/>
            <person name="Doonan J.H."/>
            <person name="Yu J."/>
            <person name="Vienken K."/>
            <person name="Pain A."/>
            <person name="Freitag M."/>
            <person name="Selker E.U."/>
            <person name="Archer D.B."/>
            <person name="Penalva M.A."/>
            <person name="Oakley B.R."/>
            <person name="Momany M."/>
            <person name="Tanaka T."/>
            <person name="Kumagai T."/>
            <person name="Asai K."/>
            <person name="Machida M."/>
            <person name="Nierman W.C."/>
            <person name="Denning D.W."/>
            <person name="Caddick M."/>
            <person name="Hynes M."/>
            <person name="Paoletti M."/>
            <person name="Fischer R."/>
            <person name="Miller B."/>
            <person name="Dyer P."/>
            <person name="Sachs M.S."/>
            <person name="Osmani S.A."/>
            <person name="Birren B.W."/>
        </authorList>
    </citation>
    <scope>NUCLEOTIDE SEQUENCE [LARGE SCALE GENOMIC DNA]</scope>
    <source>
        <strain evidence="3">FGSC A4 / ATCC 38163 / CBS 112.46 / NRRL 194 / M139</strain>
    </source>
</reference>
<feature type="compositionally biased region" description="Basic and acidic residues" evidence="1">
    <location>
        <begin position="173"/>
        <end position="193"/>
    </location>
</feature>
<dbReference type="VEuPathDB" id="FungiDB:AN1667"/>
<dbReference type="InParanoid" id="Q5BCR3"/>
<dbReference type="OMA" id="WNLGPPP"/>
<accession>Q5BCR3</accession>
<dbReference type="OrthoDB" id="5223508at2759"/>
<proteinExistence type="predicted"/>
<dbReference type="STRING" id="227321.Q5BCR3"/>
<feature type="region of interest" description="Disordered" evidence="1">
    <location>
        <begin position="158"/>
        <end position="193"/>
    </location>
</feature>
<dbReference type="KEGG" id="ani:ANIA_01667"/>
<reference evidence="3" key="2">
    <citation type="journal article" date="2009" name="Fungal Genet. Biol.">
        <title>The 2008 update of the Aspergillus nidulans genome annotation: a community effort.</title>
        <authorList>
            <person name="Wortman J.R."/>
            <person name="Gilsenan J.M."/>
            <person name="Joardar V."/>
            <person name="Deegan J."/>
            <person name="Clutterbuck J."/>
            <person name="Andersen M.R."/>
            <person name="Archer D."/>
            <person name="Bencina M."/>
            <person name="Braus G."/>
            <person name="Coutinho P."/>
            <person name="von Dohren H."/>
            <person name="Doonan J."/>
            <person name="Driessen A.J."/>
            <person name="Durek P."/>
            <person name="Espeso E."/>
            <person name="Fekete E."/>
            <person name="Flipphi M."/>
            <person name="Estrada C.G."/>
            <person name="Geysens S."/>
            <person name="Goldman G."/>
            <person name="de Groot P.W."/>
            <person name="Hansen K."/>
            <person name="Harris S.D."/>
            <person name="Heinekamp T."/>
            <person name="Helmstaedt K."/>
            <person name="Henrissat B."/>
            <person name="Hofmann G."/>
            <person name="Homan T."/>
            <person name="Horio T."/>
            <person name="Horiuchi H."/>
            <person name="James S."/>
            <person name="Jones M."/>
            <person name="Karaffa L."/>
            <person name="Karanyi Z."/>
            <person name="Kato M."/>
            <person name="Keller N."/>
            <person name="Kelly D.E."/>
            <person name="Kiel J.A."/>
            <person name="Kim J.M."/>
            <person name="van der Klei I.J."/>
            <person name="Klis F.M."/>
            <person name="Kovalchuk A."/>
            <person name="Krasevec N."/>
            <person name="Kubicek C.P."/>
            <person name="Liu B."/>
            <person name="Maccabe A."/>
            <person name="Meyer V."/>
            <person name="Mirabito P."/>
            <person name="Miskei M."/>
            <person name="Mos M."/>
            <person name="Mullins J."/>
            <person name="Nelson D.R."/>
            <person name="Nielsen J."/>
            <person name="Oakley B.R."/>
            <person name="Osmani S.A."/>
            <person name="Pakula T."/>
            <person name="Paszewski A."/>
            <person name="Paulsen I."/>
            <person name="Pilsyk S."/>
            <person name="Pocsi I."/>
            <person name="Punt P.J."/>
            <person name="Ram A.F."/>
            <person name="Ren Q."/>
            <person name="Robellet X."/>
            <person name="Robson G."/>
            <person name="Seiboth B."/>
            <person name="van Solingen P."/>
            <person name="Specht T."/>
            <person name="Sun J."/>
            <person name="Taheri-Talesh N."/>
            <person name="Takeshita N."/>
            <person name="Ussery D."/>
            <person name="vanKuyk P.A."/>
            <person name="Visser H."/>
            <person name="van de Vondervoort P.J."/>
            <person name="de Vries R.P."/>
            <person name="Walton J."/>
            <person name="Xiang X."/>
            <person name="Xiong Y."/>
            <person name="Zeng A.P."/>
            <person name="Brandt B.W."/>
            <person name="Cornell M.J."/>
            <person name="van den Hondel C.A."/>
            <person name="Visser J."/>
            <person name="Oliver S.G."/>
            <person name="Turner G."/>
        </authorList>
    </citation>
    <scope>GENOME REANNOTATION</scope>
    <source>
        <strain evidence="3">FGSC A4 / ATCC 38163 / CBS 112.46 / NRRL 194 / M139</strain>
    </source>
</reference>
<evidence type="ECO:0000313" key="2">
    <source>
        <dbReference type="EMBL" id="CBF85331.1"/>
    </source>
</evidence>
<protein>
    <submittedName>
        <fullName evidence="2">Uncharacterized protein</fullName>
    </submittedName>
</protein>
<dbReference type="eggNOG" id="ENOG502S3Z9">
    <property type="taxonomic scope" value="Eukaryota"/>
</dbReference>
<gene>
    <name evidence="2" type="ORF">ANIA_01667</name>
</gene>
<evidence type="ECO:0000256" key="1">
    <source>
        <dbReference type="SAM" id="MobiDB-lite"/>
    </source>
</evidence>
<dbReference type="Pfam" id="PF26163">
    <property type="entry name" value="mS26"/>
    <property type="match status" value="1"/>
</dbReference>